<dbReference type="GO" id="GO:0017172">
    <property type="term" value="F:cysteine dioxygenase activity"/>
    <property type="evidence" value="ECO:0007669"/>
    <property type="project" value="UniProtKB-UniRule"/>
</dbReference>
<comment type="similarity">
    <text evidence="1 9">Belongs to the cysteine dioxygenase family.</text>
</comment>
<protein>
    <recommendedName>
        <fullName evidence="2 9">Cysteine dioxygenase</fullName>
        <ecNumber evidence="2 9">1.13.11.20</ecNumber>
    </recommendedName>
</protein>
<name>A0A024G1B4_9STRA</name>
<gene>
    <name evidence="10" type="ORF">BN9_013380</name>
</gene>
<dbReference type="GO" id="GO:0008198">
    <property type="term" value="F:ferrous iron binding"/>
    <property type="evidence" value="ECO:0007669"/>
    <property type="project" value="TreeGrafter"/>
</dbReference>
<dbReference type="CDD" id="cd10548">
    <property type="entry name" value="cupin_CDO"/>
    <property type="match status" value="1"/>
</dbReference>
<dbReference type="SUPFAM" id="SSF51182">
    <property type="entry name" value="RmlC-like cupins"/>
    <property type="match status" value="1"/>
</dbReference>
<evidence type="ECO:0000256" key="1">
    <source>
        <dbReference type="ARBA" id="ARBA00006622"/>
    </source>
</evidence>
<dbReference type="Proteomes" id="UP000053237">
    <property type="component" value="Unassembled WGS sequence"/>
</dbReference>
<dbReference type="InterPro" id="IPR011051">
    <property type="entry name" value="RmlC_Cupin_sf"/>
</dbReference>
<dbReference type="PANTHER" id="PTHR12918">
    <property type="entry name" value="CYSTEINE DIOXYGENASE"/>
    <property type="match status" value="1"/>
</dbReference>
<keyword evidence="6 8" id="KW-0408">Iron</keyword>
<evidence type="ECO:0000256" key="3">
    <source>
        <dbReference type="ARBA" id="ARBA00022723"/>
    </source>
</evidence>
<dbReference type="AlphaFoldDB" id="A0A024G1B4"/>
<feature type="cross-link" description="3'-(S-cysteinyl)-tyrosine (Cys-Tyr)" evidence="7">
    <location>
        <begin position="148"/>
        <end position="208"/>
    </location>
</feature>
<evidence type="ECO:0000256" key="2">
    <source>
        <dbReference type="ARBA" id="ARBA00013133"/>
    </source>
</evidence>
<evidence type="ECO:0000313" key="10">
    <source>
        <dbReference type="EMBL" id="CCI40554.1"/>
    </source>
</evidence>
<dbReference type="InterPro" id="IPR010300">
    <property type="entry name" value="CDO_1"/>
</dbReference>
<dbReference type="OrthoDB" id="543511at2759"/>
<feature type="binding site" evidence="8">
    <location>
        <position position="141"/>
    </location>
    <ligand>
        <name>Fe cation</name>
        <dbReference type="ChEBI" id="CHEBI:24875"/>
        <note>catalytic</note>
    </ligand>
</feature>
<comment type="cofactor">
    <cofactor evidence="9">
        <name>Fe cation</name>
        <dbReference type="ChEBI" id="CHEBI:24875"/>
    </cofactor>
    <text evidence="9">Binds 1 Fe cation per subunit.</text>
</comment>
<dbReference type="PANTHER" id="PTHR12918:SF1">
    <property type="entry name" value="CYSTEINE DIOXYGENASE TYPE 1"/>
    <property type="match status" value="1"/>
</dbReference>
<evidence type="ECO:0000256" key="4">
    <source>
        <dbReference type="ARBA" id="ARBA00022964"/>
    </source>
</evidence>
<evidence type="ECO:0000256" key="9">
    <source>
        <dbReference type="RuleBase" id="RU366010"/>
    </source>
</evidence>
<dbReference type="Gene3D" id="2.60.120.10">
    <property type="entry name" value="Jelly Rolls"/>
    <property type="match status" value="1"/>
</dbReference>
<dbReference type="GO" id="GO:0019448">
    <property type="term" value="P:L-cysteine catabolic process"/>
    <property type="evidence" value="ECO:0007669"/>
    <property type="project" value="TreeGrafter"/>
</dbReference>
<sequence length="243" mass="27932">MSECEAVCIAKRPNASDTLNAEKENLTNQVRLCIKVISPIVHRLSFYEKHTEKISPLGPNHLSLPQLIKAIEKKFQSNNLHDKKFSFIDLLEHYSGDLRELLPFSFVDPTKTYTRNLIATDNESYALIMIIWNRNRYSPIHNHPCDGCWVKIISGAMNEVQYRIQQNKLYEVSNIILDRGVTYIDDSMGLHKVGNPRHDQLAITLHLYSPPFDTCRVWTDAENSNQSSLADSYYFSVFGKPIT</sequence>
<evidence type="ECO:0000256" key="7">
    <source>
        <dbReference type="PIRSR" id="PIRSR610300-50"/>
    </source>
</evidence>
<keyword evidence="11" id="KW-1185">Reference proteome</keyword>
<evidence type="ECO:0000313" key="11">
    <source>
        <dbReference type="Proteomes" id="UP000053237"/>
    </source>
</evidence>
<keyword evidence="3 8" id="KW-0479">Metal-binding</keyword>
<dbReference type="EMBL" id="CAIX01000009">
    <property type="protein sequence ID" value="CCI40554.1"/>
    <property type="molecule type" value="Genomic_DNA"/>
</dbReference>
<evidence type="ECO:0000256" key="8">
    <source>
        <dbReference type="PIRSR" id="PIRSR610300-51"/>
    </source>
</evidence>
<accession>A0A024G1B4</accession>
<organism evidence="10 11">
    <name type="scientific">Albugo candida</name>
    <dbReference type="NCBI Taxonomy" id="65357"/>
    <lineage>
        <taxon>Eukaryota</taxon>
        <taxon>Sar</taxon>
        <taxon>Stramenopiles</taxon>
        <taxon>Oomycota</taxon>
        <taxon>Peronosporomycetes</taxon>
        <taxon>Albuginales</taxon>
        <taxon>Albuginaceae</taxon>
        <taxon>Albugo</taxon>
    </lineage>
</organism>
<feature type="binding site" evidence="8">
    <location>
        <position position="191"/>
    </location>
    <ligand>
        <name>Fe cation</name>
        <dbReference type="ChEBI" id="CHEBI:24875"/>
        <note>catalytic</note>
    </ligand>
</feature>
<dbReference type="InterPro" id="IPR014710">
    <property type="entry name" value="RmlC-like_jellyroll"/>
</dbReference>
<dbReference type="Pfam" id="PF05995">
    <property type="entry name" value="CDO_I"/>
    <property type="match status" value="1"/>
</dbReference>
<keyword evidence="4 9" id="KW-0223">Dioxygenase</keyword>
<feature type="binding site" evidence="8">
    <location>
        <position position="143"/>
    </location>
    <ligand>
        <name>Fe cation</name>
        <dbReference type="ChEBI" id="CHEBI:24875"/>
        <note>catalytic</note>
    </ligand>
</feature>
<keyword evidence="7" id="KW-0883">Thioether bond</keyword>
<evidence type="ECO:0000256" key="5">
    <source>
        <dbReference type="ARBA" id="ARBA00023002"/>
    </source>
</evidence>
<evidence type="ECO:0000256" key="6">
    <source>
        <dbReference type="ARBA" id="ARBA00023004"/>
    </source>
</evidence>
<dbReference type="InParanoid" id="A0A024G1B4"/>
<dbReference type="EC" id="1.13.11.20" evidence="2 9"/>
<dbReference type="STRING" id="65357.A0A024G1B4"/>
<keyword evidence="5 9" id="KW-0560">Oxidoreductase</keyword>
<comment type="catalytic activity">
    <reaction evidence="9">
        <text>L-cysteine + O2 = 3-sulfino-L-alanine + H(+)</text>
        <dbReference type="Rhea" id="RHEA:20441"/>
        <dbReference type="ChEBI" id="CHEBI:15378"/>
        <dbReference type="ChEBI" id="CHEBI:15379"/>
        <dbReference type="ChEBI" id="CHEBI:35235"/>
        <dbReference type="ChEBI" id="CHEBI:61085"/>
        <dbReference type="EC" id="1.13.11.20"/>
    </reaction>
</comment>
<proteinExistence type="inferred from homology"/>
<reference evidence="10 11" key="1">
    <citation type="submission" date="2012-05" db="EMBL/GenBank/DDBJ databases">
        <title>Recombination and specialization in a pathogen metapopulation.</title>
        <authorList>
            <person name="Gardiner A."/>
            <person name="Kemen E."/>
            <person name="Schultz-Larsen T."/>
            <person name="MacLean D."/>
            <person name="Van Oosterhout C."/>
            <person name="Jones J.D.G."/>
        </authorList>
    </citation>
    <scope>NUCLEOTIDE SEQUENCE [LARGE SCALE GENOMIC DNA]</scope>
    <source>
        <strain evidence="10 11">Ac Nc2</strain>
    </source>
</reference>
<comment type="caution">
    <text evidence="10">The sequence shown here is derived from an EMBL/GenBank/DDBJ whole genome shotgun (WGS) entry which is preliminary data.</text>
</comment>